<keyword evidence="3" id="KW-1185">Reference proteome</keyword>
<accession>A0A919NAX8</accession>
<dbReference type="Proteomes" id="UP000629619">
    <property type="component" value="Unassembled WGS sequence"/>
</dbReference>
<sequence length="78" mass="8414">MEHVVRLSRTSRPARGGLPASTVLSIPDPVRAAAVPRTQAGRDRWAGVRDGRLGRAGATGDRSARRDIYDWTVDAPHA</sequence>
<evidence type="ECO:0000256" key="1">
    <source>
        <dbReference type="SAM" id="MobiDB-lite"/>
    </source>
</evidence>
<evidence type="ECO:0000313" key="3">
    <source>
        <dbReference type="Proteomes" id="UP000629619"/>
    </source>
</evidence>
<gene>
    <name evidence="2" type="ORF">Asi03nite_51160</name>
</gene>
<feature type="region of interest" description="Disordered" evidence="1">
    <location>
        <begin position="1"/>
        <end position="22"/>
    </location>
</feature>
<name>A0A919NAX8_9ACTN</name>
<protein>
    <submittedName>
        <fullName evidence="2">Uncharacterized protein</fullName>
    </submittedName>
</protein>
<reference evidence="2" key="1">
    <citation type="submission" date="2021-01" db="EMBL/GenBank/DDBJ databases">
        <title>Whole genome shotgun sequence of Actinoplanes siamensis NBRC 109076.</title>
        <authorList>
            <person name="Komaki H."/>
            <person name="Tamura T."/>
        </authorList>
    </citation>
    <scope>NUCLEOTIDE SEQUENCE</scope>
    <source>
        <strain evidence="2">NBRC 109076</strain>
    </source>
</reference>
<dbReference type="AlphaFoldDB" id="A0A919NAX8"/>
<comment type="caution">
    <text evidence="2">The sequence shown here is derived from an EMBL/GenBank/DDBJ whole genome shotgun (WGS) entry which is preliminary data.</text>
</comment>
<dbReference type="EMBL" id="BOMW01000051">
    <property type="protein sequence ID" value="GIF07578.1"/>
    <property type="molecule type" value="Genomic_DNA"/>
</dbReference>
<organism evidence="2 3">
    <name type="scientific">Actinoplanes siamensis</name>
    <dbReference type="NCBI Taxonomy" id="1223317"/>
    <lineage>
        <taxon>Bacteria</taxon>
        <taxon>Bacillati</taxon>
        <taxon>Actinomycetota</taxon>
        <taxon>Actinomycetes</taxon>
        <taxon>Micromonosporales</taxon>
        <taxon>Micromonosporaceae</taxon>
        <taxon>Actinoplanes</taxon>
    </lineage>
</organism>
<evidence type="ECO:0000313" key="2">
    <source>
        <dbReference type="EMBL" id="GIF07578.1"/>
    </source>
</evidence>
<proteinExistence type="predicted"/>